<evidence type="ECO:0000256" key="7">
    <source>
        <dbReference type="ARBA" id="ARBA00022490"/>
    </source>
</evidence>
<evidence type="ECO:0000313" key="22">
    <source>
        <dbReference type="EMBL" id="KAK7808549.1"/>
    </source>
</evidence>
<proteinExistence type="inferred from homology"/>
<evidence type="ECO:0000256" key="19">
    <source>
        <dbReference type="ARBA" id="ARBA00047698"/>
    </source>
</evidence>
<evidence type="ECO:0000256" key="1">
    <source>
        <dbReference type="ARBA" id="ARBA00004123"/>
    </source>
</evidence>
<gene>
    <name evidence="22" type="ORF">U0070_027338</name>
</gene>
<accession>A0AAW0I2I8</accession>
<keyword evidence="12" id="KW-0560">Oxidoreductase</keyword>
<dbReference type="GO" id="GO:0006417">
    <property type="term" value="P:regulation of translation"/>
    <property type="evidence" value="ECO:0007669"/>
    <property type="project" value="UniProtKB-KW"/>
</dbReference>
<keyword evidence="10" id="KW-0702">S-nitrosylation</keyword>
<dbReference type="EC" id="1.2.1.12" evidence="6"/>
<evidence type="ECO:0000256" key="20">
    <source>
        <dbReference type="ARBA" id="ARBA00048005"/>
    </source>
</evidence>
<dbReference type="GO" id="GO:0005634">
    <property type="term" value="C:nucleus"/>
    <property type="evidence" value="ECO:0007669"/>
    <property type="project" value="UniProtKB-SubCell"/>
</dbReference>
<keyword evidence="9" id="KW-0053">Apoptosis</keyword>
<dbReference type="GO" id="GO:0005856">
    <property type="term" value="C:cytoskeleton"/>
    <property type="evidence" value="ECO:0007669"/>
    <property type="project" value="UniProtKB-SubCell"/>
</dbReference>
<evidence type="ECO:0000256" key="4">
    <source>
        <dbReference type="ARBA" id="ARBA00004869"/>
    </source>
</evidence>
<keyword evidence="23" id="KW-1185">Reference proteome</keyword>
<dbReference type="PRINTS" id="PR00078">
    <property type="entry name" value="G3PDHDRGNASE"/>
</dbReference>
<evidence type="ECO:0000256" key="17">
    <source>
        <dbReference type="ARBA" id="ARBA00031890"/>
    </source>
</evidence>
<evidence type="ECO:0000256" key="14">
    <source>
        <dbReference type="ARBA" id="ARBA00023152"/>
    </source>
</evidence>
<comment type="similarity">
    <text evidence="5">Belongs to the glyceraldehyde-3-phosphate dehydrogenase family.</text>
</comment>
<organism evidence="22 23">
    <name type="scientific">Myodes glareolus</name>
    <name type="common">Bank vole</name>
    <name type="synonym">Clethrionomys glareolus</name>
    <dbReference type="NCBI Taxonomy" id="447135"/>
    <lineage>
        <taxon>Eukaryota</taxon>
        <taxon>Metazoa</taxon>
        <taxon>Chordata</taxon>
        <taxon>Craniata</taxon>
        <taxon>Vertebrata</taxon>
        <taxon>Euteleostomi</taxon>
        <taxon>Mammalia</taxon>
        <taxon>Eutheria</taxon>
        <taxon>Euarchontoglires</taxon>
        <taxon>Glires</taxon>
        <taxon>Rodentia</taxon>
        <taxon>Myomorpha</taxon>
        <taxon>Muroidea</taxon>
        <taxon>Cricetidae</taxon>
        <taxon>Arvicolinae</taxon>
        <taxon>Myodes</taxon>
    </lineage>
</organism>
<evidence type="ECO:0000256" key="13">
    <source>
        <dbReference type="ARBA" id="ARBA00023027"/>
    </source>
</evidence>
<evidence type="ECO:0000256" key="18">
    <source>
        <dbReference type="ARBA" id="ARBA00046997"/>
    </source>
</evidence>
<reference evidence="22 23" key="1">
    <citation type="journal article" date="2023" name="bioRxiv">
        <title>Conserved and derived expression patterns and positive selection on dental genes reveal complex evolutionary context of ever-growing rodent molars.</title>
        <authorList>
            <person name="Calamari Z.T."/>
            <person name="Song A."/>
            <person name="Cohen E."/>
            <person name="Akter M."/>
            <person name="Roy R.D."/>
            <person name="Hallikas O."/>
            <person name="Christensen M.M."/>
            <person name="Li P."/>
            <person name="Marangoni P."/>
            <person name="Jernvall J."/>
            <person name="Klein O.D."/>
        </authorList>
    </citation>
    <scope>NUCLEOTIDE SEQUENCE [LARGE SCALE GENOMIC DNA]</scope>
    <source>
        <strain evidence="22">V071</strain>
    </source>
</reference>
<dbReference type="Gene3D" id="3.30.360.10">
    <property type="entry name" value="Dihydrodipicolinate Reductase, domain 2"/>
    <property type="match status" value="1"/>
</dbReference>
<dbReference type="InterPro" id="IPR020831">
    <property type="entry name" value="GlycerAld/Erythrose_P_DH"/>
</dbReference>
<dbReference type="SUPFAM" id="SSF55347">
    <property type="entry name" value="Glyceraldehyde-3-phosphate dehydrogenase-like, C-terminal domain"/>
    <property type="match status" value="1"/>
</dbReference>
<evidence type="ECO:0000256" key="8">
    <source>
        <dbReference type="ARBA" id="ARBA00022679"/>
    </source>
</evidence>
<keyword evidence="16" id="KW-0539">Nucleus</keyword>
<evidence type="ECO:0000256" key="10">
    <source>
        <dbReference type="ARBA" id="ARBA00022799"/>
    </source>
</evidence>
<evidence type="ECO:0000256" key="15">
    <source>
        <dbReference type="ARBA" id="ARBA00023212"/>
    </source>
</evidence>
<keyword evidence="7" id="KW-0963">Cytoplasm</keyword>
<comment type="catalytic activity">
    <reaction evidence="19">
        <text>D-glyceraldehyde 3-phosphate + phosphate + NAD(+) = (2R)-3-phospho-glyceroyl phosphate + NADH + H(+)</text>
        <dbReference type="Rhea" id="RHEA:10300"/>
        <dbReference type="ChEBI" id="CHEBI:15378"/>
        <dbReference type="ChEBI" id="CHEBI:43474"/>
        <dbReference type="ChEBI" id="CHEBI:57540"/>
        <dbReference type="ChEBI" id="CHEBI:57604"/>
        <dbReference type="ChEBI" id="CHEBI:57945"/>
        <dbReference type="ChEBI" id="CHEBI:59776"/>
        <dbReference type="EC" id="1.2.1.12"/>
    </reaction>
</comment>
<dbReference type="Proteomes" id="UP001488838">
    <property type="component" value="Unassembled WGS sequence"/>
</dbReference>
<dbReference type="GO" id="GO:0006096">
    <property type="term" value="P:glycolytic process"/>
    <property type="evidence" value="ECO:0007669"/>
    <property type="project" value="UniProtKB-KW"/>
</dbReference>
<comment type="catalytic activity">
    <reaction evidence="20">
        <text>S-nitroso-L-cysteinyl-[GAPDH] + L-cysteinyl-[protein] = L-cysteinyl-[GAPDH] + S-nitroso-L-cysteinyl-[protein]</text>
        <dbReference type="Rhea" id="RHEA:66684"/>
        <dbReference type="Rhea" id="RHEA-COMP:10131"/>
        <dbReference type="Rhea" id="RHEA-COMP:17089"/>
        <dbReference type="Rhea" id="RHEA-COMP:17090"/>
        <dbReference type="Rhea" id="RHEA-COMP:17091"/>
        <dbReference type="ChEBI" id="CHEBI:29950"/>
        <dbReference type="ChEBI" id="CHEBI:149494"/>
    </reaction>
    <physiologicalReaction direction="left-to-right" evidence="20">
        <dbReference type="Rhea" id="RHEA:66685"/>
    </physiologicalReaction>
</comment>
<keyword evidence="8" id="KW-0808">Transferase</keyword>
<comment type="subcellular location">
    <subcellularLocation>
        <location evidence="2">Cytoplasm</location>
        <location evidence="2">Cytoskeleton</location>
    </subcellularLocation>
    <subcellularLocation>
        <location evidence="3">Cytoplasm</location>
        <location evidence="3">Cytosol</location>
    </subcellularLocation>
    <subcellularLocation>
        <location evidence="1">Nucleus</location>
    </subcellularLocation>
</comment>
<dbReference type="GO" id="GO:0004365">
    <property type="term" value="F:glyceraldehyde-3-phosphate dehydrogenase (NAD+) (phosphorylating) activity"/>
    <property type="evidence" value="ECO:0007669"/>
    <property type="project" value="UniProtKB-EC"/>
</dbReference>
<evidence type="ECO:0000256" key="2">
    <source>
        <dbReference type="ARBA" id="ARBA00004245"/>
    </source>
</evidence>
<dbReference type="GO" id="GO:0006915">
    <property type="term" value="P:apoptotic process"/>
    <property type="evidence" value="ECO:0007669"/>
    <property type="project" value="UniProtKB-KW"/>
</dbReference>
<evidence type="ECO:0000256" key="5">
    <source>
        <dbReference type="ARBA" id="ARBA00007406"/>
    </source>
</evidence>
<keyword evidence="14" id="KW-0324">Glycolysis</keyword>
<comment type="subunit">
    <text evidence="18">Homotetramer. Interacts with TPPP; the interaction is direct. Interacts (when S-nitrosylated) with SIAH1; leading to nuclear translocation. Interacts with RILPL1/GOSPEL, leading to prevent the interaction between GAPDH and SIAH1 and prevent nuclear translocation. Interacts with CHP1; the interaction increases the binding of CHP1 with microtubules. Associates with microtubules. Interacts with EIF1AD, USP25, PRKCI and WARS1. Interacts with phosphorylated RPL13A; inhibited by oxidatively-modified low-densitity lipoprotein (LDL(ox)). Component of the GAIT complex. Interacts with FKBP6; leading to inhibit GAPDH catalytic activity. Interacts with TRAF2, promoting TRAF2 ubiquitination. Interacts with TRAF3, promoting TRAF3 ubiquitination.</text>
</comment>
<dbReference type="PANTHER" id="PTHR10836:SF111">
    <property type="entry name" value="GLYCERALDEHYDE-3-PHOSPHATE DEHYDROGENASE"/>
    <property type="match status" value="1"/>
</dbReference>
<protein>
    <recommendedName>
        <fullName evidence="6">glyceraldehyde-3-phosphate dehydrogenase (phosphorylating)</fullName>
        <ecNumber evidence="6">1.2.1.12</ecNumber>
    </recommendedName>
    <alternativeName>
        <fullName evidence="17">Peptidyl-cysteine S-nitrosylase GAPDH</fullName>
    </alternativeName>
</protein>
<evidence type="ECO:0000259" key="21">
    <source>
        <dbReference type="Pfam" id="PF02800"/>
    </source>
</evidence>
<dbReference type="GO" id="GO:0016740">
    <property type="term" value="F:transferase activity"/>
    <property type="evidence" value="ECO:0007669"/>
    <property type="project" value="UniProtKB-KW"/>
</dbReference>
<evidence type="ECO:0000313" key="23">
    <source>
        <dbReference type="Proteomes" id="UP001488838"/>
    </source>
</evidence>
<dbReference type="EMBL" id="JBBHLL010000236">
    <property type="protein sequence ID" value="KAK7808549.1"/>
    <property type="molecule type" value="Genomic_DNA"/>
</dbReference>
<evidence type="ECO:0000256" key="11">
    <source>
        <dbReference type="ARBA" id="ARBA00022845"/>
    </source>
</evidence>
<sequence>MADMNCLAPWTRLSITTSDHQGLVTSVHVVSATQKTVDASLGNWGVVAVGLPEHHPCIHQCCQGCEQGYSRTEAHCHDLLCSHPDTPVLLPVEKCQYNNIKQVVKKALEGPLMGILCYIEFQVVSGDLNRNTYSCTFDTEAGTALNDYFVKLISYTHIQSQVSVPQRFLPTASGQRRTQGDVFTLQTQTGVVTAKLGNLNSWVPLSTSLQALAKLQEIVPPINISYGKVFFEAQGKKRDNFPWFRKAGE</sequence>
<dbReference type="PANTHER" id="PTHR10836">
    <property type="entry name" value="GLYCERALDEHYDE 3-PHOSPHATE DEHYDROGENASE"/>
    <property type="match status" value="1"/>
</dbReference>
<dbReference type="GO" id="GO:0005829">
    <property type="term" value="C:cytosol"/>
    <property type="evidence" value="ECO:0007669"/>
    <property type="project" value="UniProtKB-SubCell"/>
</dbReference>
<keyword evidence="15" id="KW-0206">Cytoskeleton</keyword>
<comment type="caution">
    <text evidence="22">The sequence shown here is derived from an EMBL/GenBank/DDBJ whole genome shotgun (WGS) entry which is preliminary data.</text>
</comment>
<dbReference type="InterPro" id="IPR020829">
    <property type="entry name" value="GlycerAld_3-P_DH_cat"/>
</dbReference>
<name>A0AAW0I2I8_MYOGA</name>
<evidence type="ECO:0000256" key="3">
    <source>
        <dbReference type="ARBA" id="ARBA00004514"/>
    </source>
</evidence>
<evidence type="ECO:0000256" key="12">
    <source>
        <dbReference type="ARBA" id="ARBA00023002"/>
    </source>
</evidence>
<comment type="pathway">
    <text evidence="4">Carbohydrate degradation; glycolysis; pyruvate from D-glyceraldehyde 3-phosphate: step 1/5.</text>
</comment>
<evidence type="ECO:0000256" key="6">
    <source>
        <dbReference type="ARBA" id="ARBA00013119"/>
    </source>
</evidence>
<keyword evidence="11" id="KW-0810">Translation regulation</keyword>
<evidence type="ECO:0000256" key="9">
    <source>
        <dbReference type="ARBA" id="ARBA00022703"/>
    </source>
</evidence>
<dbReference type="AlphaFoldDB" id="A0AAW0I2I8"/>
<feature type="domain" description="Glyceraldehyde 3-phosphate dehydrogenase catalytic" evidence="21">
    <location>
        <begin position="93"/>
        <end position="154"/>
    </location>
</feature>
<dbReference type="Pfam" id="PF02800">
    <property type="entry name" value="Gp_dh_C"/>
    <property type="match status" value="1"/>
</dbReference>
<keyword evidence="13" id="KW-0520">NAD</keyword>
<evidence type="ECO:0000256" key="16">
    <source>
        <dbReference type="ARBA" id="ARBA00023242"/>
    </source>
</evidence>